<accession>H6N5F9</accession>
<evidence type="ECO:0000313" key="7">
    <source>
        <dbReference type="Proteomes" id="UP000009135"/>
    </source>
</evidence>
<dbReference type="InterPro" id="IPR050239">
    <property type="entry name" value="Sigma-70_RNA_pol_init_factors"/>
</dbReference>
<keyword evidence="1" id="KW-0805">Transcription regulation</keyword>
<keyword evidence="3" id="KW-0238">DNA-binding</keyword>
<dbReference type="Pfam" id="PF04542">
    <property type="entry name" value="Sigma70_r2"/>
    <property type="match status" value="1"/>
</dbReference>
<dbReference type="EMBL" id="CP003199">
    <property type="protein sequence ID" value="AEW44919.1"/>
    <property type="molecule type" value="Genomic_DNA"/>
</dbReference>
<dbReference type="PRINTS" id="PR00046">
    <property type="entry name" value="SIGMA70FCT"/>
</dbReference>
<dbReference type="AlphaFoldDB" id="H6N5F9"/>
<dbReference type="GO" id="GO:0003677">
    <property type="term" value="F:DNA binding"/>
    <property type="evidence" value="ECO:0007669"/>
    <property type="project" value="UniProtKB-KW"/>
</dbReference>
<evidence type="ECO:0000256" key="2">
    <source>
        <dbReference type="ARBA" id="ARBA00023082"/>
    </source>
</evidence>
<dbReference type="GO" id="GO:0006352">
    <property type="term" value="P:DNA-templated transcription initiation"/>
    <property type="evidence" value="ECO:0007669"/>
    <property type="project" value="InterPro"/>
</dbReference>
<dbReference type="Gene3D" id="1.10.10.10">
    <property type="entry name" value="Winged helix-like DNA-binding domain superfamily/Winged helix DNA-binding domain"/>
    <property type="match status" value="1"/>
</dbReference>
<keyword evidence="7" id="KW-1185">Reference proteome</keyword>
<dbReference type="Gene3D" id="1.10.601.10">
    <property type="entry name" value="RNA Polymerase Primary Sigma Factor"/>
    <property type="match status" value="1"/>
</dbReference>
<sequence>MAFSKDQKKIEQLTAKLLEIKGELESEREKLKSFNLAKGFNNFLFETRLQTYDISTDFGLQKVLDPLIKQSSNVKLGKFKLSKESIALALEDYLPIEDKRWKDLALKLANEGISIEELTPEEVKSHKEYQDNLILNERFSNASVPSALKFTRKLTLEEETTLSKLMENPKTRNFAVKQLTISNLRLVQSVAKKYLNYGFPMDDLVQEGFFGLMKAVQKFNYNLGNKFSTYATWWIRQFIVRSIAEKYRIIRVPVHLQGIIKRFNKISMVLMAEKGEPNLQDILTEMQKYYPNFDLEKIANIKQLSKDLLSLDDALDSEEFFPISGSIRDEDVIDAEELSFKAYRIETLNDMLENELNPDEISLVKLRYGFLESGKHSVKEIVEEKLLDPEFCFSTNSKATTLLLNKMLNNKENLSLEEWNNGKSKLERWVRKKLNQSIFKLRHASYNTKYQGLFDLENSTK</sequence>
<dbReference type="PROSITE" id="PS00715">
    <property type="entry name" value="SIGMA70_1"/>
    <property type="match status" value="1"/>
</dbReference>
<dbReference type="OrthoDB" id="9809557at2"/>
<protein>
    <submittedName>
        <fullName evidence="6">RNA polymerase sigma factor RpoD</fullName>
        <ecNumber evidence="6">2.7.7.6</ecNumber>
    </submittedName>
</protein>
<dbReference type="Proteomes" id="UP000009135">
    <property type="component" value="Chromosome"/>
</dbReference>
<dbReference type="NCBIfam" id="TIGR02937">
    <property type="entry name" value="sigma70-ECF"/>
    <property type="match status" value="1"/>
</dbReference>
<keyword evidence="6" id="KW-0548">Nucleotidyltransferase</keyword>
<dbReference type="PANTHER" id="PTHR30603:SF60">
    <property type="entry name" value="RNA POLYMERASE SIGMA FACTOR RPOD"/>
    <property type="match status" value="1"/>
</dbReference>
<dbReference type="InterPro" id="IPR036388">
    <property type="entry name" value="WH-like_DNA-bd_sf"/>
</dbReference>
<dbReference type="InterPro" id="IPR013325">
    <property type="entry name" value="RNA_pol_sigma_r2"/>
</dbReference>
<evidence type="ECO:0000256" key="3">
    <source>
        <dbReference type="ARBA" id="ARBA00023125"/>
    </source>
</evidence>
<feature type="domain" description="RNA polymerase sigma-70" evidence="5">
    <location>
        <begin position="203"/>
        <end position="216"/>
    </location>
</feature>
<dbReference type="KEGG" id="mhe:MHC_00265"/>
<dbReference type="InterPro" id="IPR014284">
    <property type="entry name" value="RNA_pol_sigma-70_dom"/>
</dbReference>
<gene>
    <name evidence="6" type="primary">rpoD3</name>
    <name evidence="6" type="ordered locus">MHC_00265</name>
</gene>
<evidence type="ECO:0000256" key="1">
    <source>
        <dbReference type="ARBA" id="ARBA00023015"/>
    </source>
</evidence>
<dbReference type="GO" id="GO:0003899">
    <property type="term" value="F:DNA-directed RNA polymerase activity"/>
    <property type="evidence" value="ECO:0007669"/>
    <property type="project" value="UniProtKB-EC"/>
</dbReference>
<keyword evidence="2" id="KW-0731">Sigma factor</keyword>
<evidence type="ECO:0000259" key="5">
    <source>
        <dbReference type="PROSITE" id="PS00715"/>
    </source>
</evidence>
<dbReference type="PANTHER" id="PTHR30603">
    <property type="entry name" value="RNA POLYMERASE SIGMA FACTOR RPO"/>
    <property type="match status" value="1"/>
</dbReference>
<dbReference type="GO" id="GO:0016987">
    <property type="term" value="F:sigma factor activity"/>
    <property type="evidence" value="ECO:0007669"/>
    <property type="project" value="UniProtKB-KW"/>
</dbReference>
<dbReference type="InterPro" id="IPR007627">
    <property type="entry name" value="RNA_pol_sigma70_r2"/>
</dbReference>
<keyword evidence="6" id="KW-0808">Transferase</keyword>
<organism evidence="6 7">
    <name type="scientific">Mycoplasma haemocanis (strain Illinois)</name>
    <dbReference type="NCBI Taxonomy" id="1111676"/>
    <lineage>
        <taxon>Bacteria</taxon>
        <taxon>Bacillati</taxon>
        <taxon>Mycoplasmatota</taxon>
        <taxon>Mollicutes</taxon>
        <taxon>Mycoplasmataceae</taxon>
        <taxon>Mycoplasma</taxon>
    </lineage>
</organism>
<reference evidence="6 7" key="1">
    <citation type="journal article" date="2012" name="J. Bacteriol.">
        <title>Complete genome sequence of Mycoplasma haemocanis strain Illinois.</title>
        <authorList>
            <person name="do Nascimento N.C."/>
            <person name="Guimaraes A.M."/>
            <person name="Santos A.P."/>
            <person name="Sanmiguel P.J."/>
            <person name="Messick J.B."/>
        </authorList>
    </citation>
    <scope>NUCLEOTIDE SEQUENCE [LARGE SCALE GENOMIC DNA]</scope>
    <source>
        <strain evidence="6 7">Illinois</strain>
    </source>
</reference>
<keyword evidence="4" id="KW-0804">Transcription</keyword>
<dbReference type="EC" id="2.7.7.6" evidence="6"/>
<dbReference type="STRING" id="1111676.MHC_00265"/>
<dbReference type="SUPFAM" id="SSF88946">
    <property type="entry name" value="Sigma2 domain of RNA polymerase sigma factors"/>
    <property type="match status" value="1"/>
</dbReference>
<name>H6N5F9_MYCHN</name>
<evidence type="ECO:0000256" key="4">
    <source>
        <dbReference type="ARBA" id="ARBA00023163"/>
    </source>
</evidence>
<dbReference type="InterPro" id="IPR000943">
    <property type="entry name" value="RNA_pol_sigma70"/>
</dbReference>
<proteinExistence type="predicted"/>
<dbReference type="HOGENOM" id="CLU_014793_1_1_14"/>
<evidence type="ECO:0000313" key="6">
    <source>
        <dbReference type="EMBL" id="AEW44919.1"/>
    </source>
</evidence>